<feature type="transmembrane region" description="Helical" evidence="6">
    <location>
        <begin position="223"/>
        <end position="244"/>
    </location>
</feature>
<feature type="domain" description="EamA" evidence="7">
    <location>
        <begin position="163"/>
        <end position="296"/>
    </location>
</feature>
<dbReference type="SUPFAM" id="SSF103481">
    <property type="entry name" value="Multidrug resistance efflux transporter EmrE"/>
    <property type="match status" value="2"/>
</dbReference>
<feature type="transmembrane region" description="Helical" evidence="6">
    <location>
        <begin position="256"/>
        <end position="275"/>
    </location>
</feature>
<name>A0A0N1N1X2_9HYPH</name>
<evidence type="ECO:0000259" key="7">
    <source>
        <dbReference type="Pfam" id="PF00892"/>
    </source>
</evidence>
<reference evidence="8 9" key="1">
    <citation type="submission" date="2015-07" db="EMBL/GenBank/DDBJ databases">
        <title>Whole genome sequencing of Bosea vaviloviae isolated from cave pool.</title>
        <authorList>
            <person name="Tan N.E.H."/>
            <person name="Lee Y.P."/>
            <person name="Gan H.M."/>
            <person name="Barton H."/>
            <person name="Savka M.A."/>
        </authorList>
    </citation>
    <scope>NUCLEOTIDE SEQUENCE [LARGE SCALE GENOMIC DNA]</scope>
    <source>
        <strain evidence="8 9">SD260</strain>
    </source>
</reference>
<organism evidence="8 9">
    <name type="scientific">Bosea vaviloviae</name>
    <dbReference type="NCBI Taxonomy" id="1526658"/>
    <lineage>
        <taxon>Bacteria</taxon>
        <taxon>Pseudomonadati</taxon>
        <taxon>Pseudomonadota</taxon>
        <taxon>Alphaproteobacteria</taxon>
        <taxon>Hyphomicrobiales</taxon>
        <taxon>Boseaceae</taxon>
        <taxon>Bosea</taxon>
    </lineage>
</organism>
<comment type="caution">
    <text evidence="8">The sequence shown here is derived from an EMBL/GenBank/DDBJ whole genome shotgun (WGS) entry which is preliminary data.</text>
</comment>
<keyword evidence="4 6" id="KW-1133">Transmembrane helix</keyword>
<keyword evidence="2" id="KW-1003">Cell membrane</keyword>
<dbReference type="InterPro" id="IPR037185">
    <property type="entry name" value="EmrE-like"/>
</dbReference>
<feature type="transmembrane region" description="Helical" evidence="6">
    <location>
        <begin position="12"/>
        <end position="28"/>
    </location>
</feature>
<evidence type="ECO:0000313" key="9">
    <source>
        <dbReference type="Proteomes" id="UP000037822"/>
    </source>
</evidence>
<dbReference type="GO" id="GO:0005886">
    <property type="term" value="C:plasma membrane"/>
    <property type="evidence" value="ECO:0007669"/>
    <property type="project" value="UniProtKB-SubCell"/>
</dbReference>
<evidence type="ECO:0000256" key="5">
    <source>
        <dbReference type="ARBA" id="ARBA00023136"/>
    </source>
</evidence>
<keyword evidence="9" id="KW-1185">Reference proteome</keyword>
<evidence type="ECO:0000256" key="6">
    <source>
        <dbReference type="SAM" id="Phobius"/>
    </source>
</evidence>
<feature type="transmembrane region" description="Helical" evidence="6">
    <location>
        <begin position="103"/>
        <end position="125"/>
    </location>
</feature>
<feature type="transmembrane region" description="Helical" evidence="6">
    <location>
        <begin position="132"/>
        <end position="151"/>
    </location>
</feature>
<dbReference type="Proteomes" id="UP000037822">
    <property type="component" value="Unassembled WGS sequence"/>
</dbReference>
<dbReference type="InterPro" id="IPR000620">
    <property type="entry name" value="EamA_dom"/>
</dbReference>
<dbReference type="PANTHER" id="PTHR32322">
    <property type="entry name" value="INNER MEMBRANE TRANSPORTER"/>
    <property type="match status" value="1"/>
</dbReference>
<feature type="domain" description="EamA" evidence="7">
    <location>
        <begin position="18"/>
        <end position="147"/>
    </location>
</feature>
<feature type="transmembrane region" description="Helical" evidence="6">
    <location>
        <begin position="157"/>
        <end position="178"/>
    </location>
</feature>
<dbReference type="Pfam" id="PF00892">
    <property type="entry name" value="EamA"/>
    <property type="match status" value="2"/>
</dbReference>
<evidence type="ECO:0000313" key="8">
    <source>
        <dbReference type="EMBL" id="KPH82067.1"/>
    </source>
</evidence>
<accession>A0A0N1N1X2</accession>
<evidence type="ECO:0000256" key="1">
    <source>
        <dbReference type="ARBA" id="ARBA00004651"/>
    </source>
</evidence>
<dbReference type="PANTHER" id="PTHR32322:SF18">
    <property type="entry name" value="S-ADENOSYLMETHIONINE_S-ADENOSYLHOMOCYSTEINE TRANSPORTER"/>
    <property type="match status" value="1"/>
</dbReference>
<keyword evidence="5 6" id="KW-0472">Membrane</keyword>
<sequence length="306" mass="33176">MSVARTWPQRLWGNPYPLLVVTMLMWAGNSIASRLAVGNIPPMTLTSLRWVFVCAVVPFLLRRQLAEHWPVLRQRWRFIAAMGALGFTAFNALMYIAGYSTTAINIGILQGAIPVFVLIGAFIAYRTPIAPLQALGVGITLLGVAVTASRGDIDVLAHFRFAMGDLYMILACMLYAGYTVAIRQRPAVPSLVFFVAVASFACLFSLPLLGLEVATGHFFWPTTQGWIILGFVVLGPSILAQLTFLRAVELIGPGRAGVFVNLVPVFAPVLAVAIIGETLHAYHALALVLVLSGIFIAERLGRRGRA</sequence>
<dbReference type="PATRIC" id="fig|1526658.3.peg.4296"/>
<comment type="subcellular location">
    <subcellularLocation>
        <location evidence="1">Cell membrane</location>
        <topology evidence="1">Multi-pass membrane protein</topology>
    </subcellularLocation>
</comment>
<evidence type="ECO:0000256" key="2">
    <source>
        <dbReference type="ARBA" id="ARBA00022475"/>
    </source>
</evidence>
<dbReference type="EMBL" id="LGSZ01000024">
    <property type="protein sequence ID" value="KPH82067.1"/>
    <property type="molecule type" value="Genomic_DNA"/>
</dbReference>
<evidence type="ECO:0000256" key="4">
    <source>
        <dbReference type="ARBA" id="ARBA00022989"/>
    </source>
</evidence>
<dbReference type="AlphaFoldDB" id="A0A0N1N1X2"/>
<dbReference type="InterPro" id="IPR050638">
    <property type="entry name" value="AA-Vitamin_Transporters"/>
</dbReference>
<evidence type="ECO:0000256" key="3">
    <source>
        <dbReference type="ARBA" id="ARBA00022692"/>
    </source>
</evidence>
<feature type="transmembrane region" description="Helical" evidence="6">
    <location>
        <begin position="281"/>
        <end position="300"/>
    </location>
</feature>
<keyword evidence="3 6" id="KW-0812">Transmembrane</keyword>
<gene>
    <name evidence="8" type="ORF">AE618_05495</name>
</gene>
<feature type="transmembrane region" description="Helical" evidence="6">
    <location>
        <begin position="48"/>
        <end position="66"/>
    </location>
</feature>
<proteinExistence type="predicted"/>
<feature type="transmembrane region" description="Helical" evidence="6">
    <location>
        <begin position="78"/>
        <end position="97"/>
    </location>
</feature>
<feature type="transmembrane region" description="Helical" evidence="6">
    <location>
        <begin position="190"/>
        <end position="211"/>
    </location>
</feature>
<protein>
    <submittedName>
        <fullName evidence="8">Membrane protein</fullName>
    </submittedName>
</protein>